<accession>A0A2T0X415</accession>
<proteinExistence type="predicted"/>
<name>A0A2T0X415_9RHOB</name>
<evidence type="ECO:0000313" key="2">
    <source>
        <dbReference type="Proteomes" id="UP000238801"/>
    </source>
</evidence>
<comment type="caution">
    <text evidence="1">The sequence shown here is derived from an EMBL/GenBank/DDBJ whole genome shotgun (WGS) entry which is preliminary data.</text>
</comment>
<dbReference type="EMBL" id="PVTT01000002">
    <property type="protein sequence ID" value="PRY93681.1"/>
    <property type="molecule type" value="Genomic_DNA"/>
</dbReference>
<sequence length="158" mass="17674">MKLSNREDVEAPIGFVWRDLADFAAHERAILRRGADIERLDDGGEAAPGAAWRITYEFRGRPRETRLRLVDMDPPHALRFVSGTGGVSGDVGVDLVELSPRRTRIVLGIELRPTTIPGRILVQSLRLAKQQLNRRLGERMRGYAQDLSRRHAAGEGRG</sequence>
<organism evidence="1 2">
    <name type="scientific">Hasllibacter halocynthiae</name>
    <dbReference type="NCBI Taxonomy" id="595589"/>
    <lineage>
        <taxon>Bacteria</taxon>
        <taxon>Pseudomonadati</taxon>
        <taxon>Pseudomonadota</taxon>
        <taxon>Alphaproteobacteria</taxon>
        <taxon>Rhodobacterales</taxon>
        <taxon>Roseobacteraceae</taxon>
        <taxon>Hasllibacter</taxon>
    </lineage>
</organism>
<dbReference type="Gene3D" id="3.30.530.20">
    <property type="match status" value="1"/>
</dbReference>
<dbReference type="AlphaFoldDB" id="A0A2T0X415"/>
<evidence type="ECO:0000313" key="1">
    <source>
        <dbReference type="EMBL" id="PRY93681.1"/>
    </source>
</evidence>
<dbReference type="RefSeq" id="WP_106161244.1">
    <property type="nucleotide sequence ID" value="NZ_PVTT01000002.1"/>
</dbReference>
<evidence type="ECO:0008006" key="3">
    <source>
        <dbReference type="Google" id="ProtNLM"/>
    </source>
</evidence>
<dbReference type="Proteomes" id="UP000238801">
    <property type="component" value="Unassembled WGS sequence"/>
</dbReference>
<dbReference type="OrthoDB" id="7860307at2"/>
<keyword evidence="2" id="KW-1185">Reference proteome</keyword>
<reference evidence="1 2" key="1">
    <citation type="submission" date="2018-03" db="EMBL/GenBank/DDBJ databases">
        <title>Genomic Encyclopedia of Archaeal and Bacterial Type Strains, Phase II (KMG-II): from individual species to whole genera.</title>
        <authorList>
            <person name="Goeker M."/>
        </authorList>
    </citation>
    <scope>NUCLEOTIDE SEQUENCE [LARGE SCALE GENOMIC DNA]</scope>
    <source>
        <strain evidence="1 2">DSM 29318</strain>
    </source>
</reference>
<dbReference type="InterPro" id="IPR023393">
    <property type="entry name" value="START-like_dom_sf"/>
</dbReference>
<dbReference type="SUPFAM" id="SSF55961">
    <property type="entry name" value="Bet v1-like"/>
    <property type="match status" value="1"/>
</dbReference>
<protein>
    <recommendedName>
        <fullName evidence="3">Polyketide cyclase/dehydrase/lipid transport protein</fullName>
    </recommendedName>
</protein>
<gene>
    <name evidence="1" type="ORF">BCF33_2563</name>
</gene>